<keyword evidence="9 14" id="KW-0560">Oxidoreductase</keyword>
<evidence type="ECO:0000313" key="16">
    <source>
        <dbReference type="Proteomes" id="UP000594454"/>
    </source>
</evidence>
<dbReference type="GO" id="GO:0005789">
    <property type="term" value="C:endoplasmic reticulum membrane"/>
    <property type="evidence" value="ECO:0007669"/>
    <property type="project" value="UniProtKB-SubCell"/>
</dbReference>
<evidence type="ECO:0000256" key="9">
    <source>
        <dbReference type="ARBA" id="ARBA00023002"/>
    </source>
</evidence>
<comment type="cofactor">
    <cofactor evidence="1 13">
        <name>heme</name>
        <dbReference type="ChEBI" id="CHEBI:30413"/>
    </cofactor>
</comment>
<gene>
    <name evidence="15" type="ORF">HERILL_LOCUS6676</name>
</gene>
<protein>
    <recommendedName>
        <fullName evidence="17">Cytochrome P450</fullName>
    </recommendedName>
</protein>
<evidence type="ECO:0000256" key="10">
    <source>
        <dbReference type="ARBA" id="ARBA00023004"/>
    </source>
</evidence>
<evidence type="ECO:0000256" key="11">
    <source>
        <dbReference type="ARBA" id="ARBA00023033"/>
    </source>
</evidence>
<keyword evidence="12" id="KW-0472">Membrane</keyword>
<dbReference type="GO" id="GO:0004497">
    <property type="term" value="F:monooxygenase activity"/>
    <property type="evidence" value="ECO:0007669"/>
    <property type="project" value="UniProtKB-KW"/>
</dbReference>
<keyword evidence="11 14" id="KW-0503">Monooxygenase</keyword>
<evidence type="ECO:0000256" key="7">
    <source>
        <dbReference type="ARBA" id="ARBA00022824"/>
    </source>
</evidence>
<dbReference type="Pfam" id="PF00067">
    <property type="entry name" value="p450"/>
    <property type="match status" value="1"/>
</dbReference>
<evidence type="ECO:0000256" key="5">
    <source>
        <dbReference type="ARBA" id="ARBA00022617"/>
    </source>
</evidence>
<keyword evidence="6 13" id="KW-0479">Metal-binding</keyword>
<dbReference type="InterPro" id="IPR036396">
    <property type="entry name" value="Cyt_P450_sf"/>
</dbReference>
<name>A0A7R8UN37_HERIL</name>
<keyword evidence="8" id="KW-0492">Microsome</keyword>
<dbReference type="AlphaFoldDB" id="A0A7R8UN37"/>
<dbReference type="GO" id="GO:0020037">
    <property type="term" value="F:heme binding"/>
    <property type="evidence" value="ECO:0007669"/>
    <property type="project" value="InterPro"/>
</dbReference>
<sequence>MDILLILASGLTLIVFGVLWVQKRFTYWKKMGIPYEVPHFLYGNLKGVGQYDHDGLLTQKFYEKFKGISPIVGVYYSIKPVAIFIDINLIKDILIKDFASFHDRGIYYNERDDPLSTHLISLPGGKWKQLRNTCSPAFTSLKMKTMFSTMMEVGVKLEKKIDQVCKSGKALDIKKVMSLFTMDVIGSCAFGLETNSLEDENNEFFRMGISVFDNPRYSTRSTFVLQAFRGYARKLRLKLFRDEVIKFYTDLVRNTIDYRLKKKEGRNDFMQILIQLHTSKGEDNLSFNEVLGQTFVFHIAGFEASASILQFCFYELACNPDIQNRLRHHINQVLRKHDGEVTYEAIMDMKYLDQVVNETLRKNPPFGMLSRETTLNYKIPGTDCILEKGTSLHIPIYAIHHDPEFYPNPSKFNPDNFSEEAVKNRHPIAFLPFGAGPRACIGVRFGMMQVKLGVITGLRKFKYTLSPKTRQPIKLQSKFFVAQPEGGIWLNIESVD</sequence>
<evidence type="ECO:0000256" key="1">
    <source>
        <dbReference type="ARBA" id="ARBA00001971"/>
    </source>
</evidence>
<dbReference type="GO" id="GO:0005506">
    <property type="term" value="F:iron ion binding"/>
    <property type="evidence" value="ECO:0007669"/>
    <property type="project" value="InterPro"/>
</dbReference>
<evidence type="ECO:0000256" key="12">
    <source>
        <dbReference type="ARBA" id="ARBA00023136"/>
    </source>
</evidence>
<dbReference type="PRINTS" id="PR00385">
    <property type="entry name" value="P450"/>
</dbReference>
<evidence type="ECO:0000256" key="14">
    <source>
        <dbReference type="RuleBase" id="RU000461"/>
    </source>
</evidence>
<feature type="binding site" description="axial binding residue" evidence="13">
    <location>
        <position position="440"/>
    </location>
    <ligand>
        <name>heme</name>
        <dbReference type="ChEBI" id="CHEBI:30413"/>
    </ligand>
    <ligandPart>
        <name>Fe</name>
        <dbReference type="ChEBI" id="CHEBI:18248"/>
    </ligandPart>
</feature>
<dbReference type="GO" id="GO:0016705">
    <property type="term" value="F:oxidoreductase activity, acting on paired donors, with incorporation or reduction of molecular oxygen"/>
    <property type="evidence" value="ECO:0007669"/>
    <property type="project" value="InterPro"/>
</dbReference>
<reference evidence="15 16" key="1">
    <citation type="submission" date="2020-11" db="EMBL/GenBank/DDBJ databases">
        <authorList>
            <person name="Wallbank WR R."/>
            <person name="Pardo Diaz C."/>
            <person name="Kozak K."/>
            <person name="Martin S."/>
            <person name="Jiggins C."/>
            <person name="Moest M."/>
            <person name="Warren A I."/>
            <person name="Generalovic N T."/>
            <person name="Byers J.R.P. K."/>
            <person name="Montejo-Kovacevich G."/>
            <person name="Yen C E."/>
        </authorList>
    </citation>
    <scope>NUCLEOTIDE SEQUENCE [LARGE SCALE GENOMIC DNA]</scope>
</reference>
<keyword evidence="16" id="KW-1185">Reference proteome</keyword>
<dbReference type="PRINTS" id="PR00463">
    <property type="entry name" value="EP450I"/>
</dbReference>
<evidence type="ECO:0000256" key="6">
    <source>
        <dbReference type="ARBA" id="ARBA00022723"/>
    </source>
</evidence>
<evidence type="ECO:0000256" key="13">
    <source>
        <dbReference type="PIRSR" id="PIRSR602401-1"/>
    </source>
</evidence>
<dbReference type="InterPro" id="IPR017972">
    <property type="entry name" value="Cyt_P450_CS"/>
</dbReference>
<dbReference type="Proteomes" id="UP000594454">
    <property type="component" value="Chromosome 3"/>
</dbReference>
<evidence type="ECO:0000256" key="8">
    <source>
        <dbReference type="ARBA" id="ARBA00022848"/>
    </source>
</evidence>
<dbReference type="PROSITE" id="PS00086">
    <property type="entry name" value="CYTOCHROME_P450"/>
    <property type="match status" value="1"/>
</dbReference>
<dbReference type="OrthoDB" id="2789670at2759"/>
<organism evidence="15 16">
    <name type="scientific">Hermetia illucens</name>
    <name type="common">Black soldier fly</name>
    <dbReference type="NCBI Taxonomy" id="343691"/>
    <lineage>
        <taxon>Eukaryota</taxon>
        <taxon>Metazoa</taxon>
        <taxon>Ecdysozoa</taxon>
        <taxon>Arthropoda</taxon>
        <taxon>Hexapoda</taxon>
        <taxon>Insecta</taxon>
        <taxon>Pterygota</taxon>
        <taxon>Neoptera</taxon>
        <taxon>Endopterygota</taxon>
        <taxon>Diptera</taxon>
        <taxon>Brachycera</taxon>
        <taxon>Stratiomyomorpha</taxon>
        <taxon>Stratiomyidae</taxon>
        <taxon>Hermetiinae</taxon>
        <taxon>Hermetia</taxon>
    </lineage>
</organism>
<dbReference type="InParanoid" id="A0A7R8UN37"/>
<comment type="similarity">
    <text evidence="4 14">Belongs to the cytochrome P450 family.</text>
</comment>
<keyword evidence="7" id="KW-0256">Endoplasmic reticulum</keyword>
<dbReference type="CDD" id="cd11056">
    <property type="entry name" value="CYP6-like"/>
    <property type="match status" value="1"/>
</dbReference>
<dbReference type="FunFam" id="1.10.630.10:FF:000042">
    <property type="entry name" value="Cytochrome P450"/>
    <property type="match status" value="1"/>
</dbReference>
<keyword evidence="5 13" id="KW-0349">Heme</keyword>
<accession>A0A7R8UN37</accession>
<dbReference type="InterPro" id="IPR050476">
    <property type="entry name" value="Insect_CytP450_Detox"/>
</dbReference>
<dbReference type="PANTHER" id="PTHR24292:SF100">
    <property type="entry name" value="CYTOCHROME P450 6A16, ISOFORM B-RELATED"/>
    <property type="match status" value="1"/>
</dbReference>
<evidence type="ECO:0000256" key="4">
    <source>
        <dbReference type="ARBA" id="ARBA00010617"/>
    </source>
</evidence>
<dbReference type="InterPro" id="IPR002401">
    <property type="entry name" value="Cyt_P450_E_grp-I"/>
</dbReference>
<dbReference type="InterPro" id="IPR001128">
    <property type="entry name" value="Cyt_P450"/>
</dbReference>
<proteinExistence type="inferred from homology"/>
<comment type="subcellular location">
    <subcellularLocation>
        <location evidence="3">Endoplasmic reticulum membrane</location>
        <topology evidence="3">Peripheral membrane protein</topology>
    </subcellularLocation>
    <subcellularLocation>
        <location evidence="2">Microsome membrane</location>
        <topology evidence="2">Peripheral membrane protein</topology>
    </subcellularLocation>
</comment>
<dbReference type="EMBL" id="LR899011">
    <property type="protein sequence ID" value="CAD7083740.1"/>
    <property type="molecule type" value="Genomic_DNA"/>
</dbReference>
<evidence type="ECO:0000256" key="3">
    <source>
        <dbReference type="ARBA" id="ARBA00004406"/>
    </source>
</evidence>
<evidence type="ECO:0008006" key="17">
    <source>
        <dbReference type="Google" id="ProtNLM"/>
    </source>
</evidence>
<dbReference type="SUPFAM" id="SSF48264">
    <property type="entry name" value="Cytochrome P450"/>
    <property type="match status" value="1"/>
</dbReference>
<keyword evidence="10 13" id="KW-0408">Iron</keyword>
<dbReference type="Gene3D" id="1.10.630.10">
    <property type="entry name" value="Cytochrome P450"/>
    <property type="match status" value="1"/>
</dbReference>
<evidence type="ECO:0000313" key="15">
    <source>
        <dbReference type="EMBL" id="CAD7083740.1"/>
    </source>
</evidence>
<dbReference type="FunCoup" id="A0A7R8UN37">
    <property type="interactions" value="41"/>
</dbReference>
<evidence type="ECO:0000256" key="2">
    <source>
        <dbReference type="ARBA" id="ARBA00004174"/>
    </source>
</evidence>
<dbReference type="PANTHER" id="PTHR24292">
    <property type="entry name" value="CYTOCHROME P450"/>
    <property type="match status" value="1"/>
</dbReference>